<dbReference type="AlphaFoldDB" id="A0AAJ7BXQ2"/>
<evidence type="ECO:0000256" key="1">
    <source>
        <dbReference type="ARBA" id="ARBA00007611"/>
    </source>
</evidence>
<dbReference type="Proteomes" id="UP000694920">
    <property type="component" value="Unplaced"/>
</dbReference>
<feature type="domain" description="TIL" evidence="4">
    <location>
        <begin position="80"/>
        <end position="134"/>
    </location>
</feature>
<evidence type="ECO:0000256" key="3">
    <source>
        <dbReference type="ARBA" id="ARBA00023157"/>
    </source>
</evidence>
<proteinExistence type="inferred from homology"/>
<name>A0AAJ7BXQ2_CEPCN</name>
<evidence type="ECO:0000313" key="5">
    <source>
        <dbReference type="Proteomes" id="UP000694920"/>
    </source>
</evidence>
<dbReference type="GeneID" id="107268165"/>
<dbReference type="Pfam" id="PF01826">
    <property type="entry name" value="TIL"/>
    <property type="match status" value="1"/>
</dbReference>
<dbReference type="PANTHER" id="PTHR23259">
    <property type="entry name" value="RIDDLE"/>
    <property type="match status" value="1"/>
</dbReference>
<comment type="similarity">
    <text evidence="1">Belongs to the serine protease inhibitor-like (TIL domain-containing) family.</text>
</comment>
<accession>A0AAJ7BXQ2</accession>
<organism evidence="5 6">
    <name type="scientific">Cephus cinctus</name>
    <name type="common">Wheat stem sawfly</name>
    <dbReference type="NCBI Taxonomy" id="211228"/>
    <lineage>
        <taxon>Eukaryota</taxon>
        <taxon>Metazoa</taxon>
        <taxon>Ecdysozoa</taxon>
        <taxon>Arthropoda</taxon>
        <taxon>Hexapoda</taxon>
        <taxon>Insecta</taxon>
        <taxon>Pterygota</taxon>
        <taxon>Neoptera</taxon>
        <taxon>Endopterygota</taxon>
        <taxon>Hymenoptera</taxon>
        <taxon>Cephoidea</taxon>
        <taxon>Cephidae</taxon>
        <taxon>Cephus</taxon>
    </lineage>
</organism>
<dbReference type="GO" id="GO:0030414">
    <property type="term" value="F:peptidase inhibitor activity"/>
    <property type="evidence" value="ECO:0007669"/>
    <property type="project" value="UniProtKB-KW"/>
</dbReference>
<evidence type="ECO:0000256" key="2">
    <source>
        <dbReference type="ARBA" id="ARBA00022690"/>
    </source>
</evidence>
<dbReference type="KEGG" id="ccin:107268165"/>
<dbReference type="Gene3D" id="2.10.25.10">
    <property type="entry name" value="Laminin"/>
    <property type="match status" value="1"/>
</dbReference>
<keyword evidence="5" id="KW-1185">Reference proteome</keyword>
<dbReference type="PANTHER" id="PTHR23259:SF70">
    <property type="entry name" value="ACCESSORY GLAND PROTEIN ACP62F-RELATED"/>
    <property type="match status" value="1"/>
</dbReference>
<evidence type="ECO:0000259" key="4">
    <source>
        <dbReference type="Pfam" id="PF01826"/>
    </source>
</evidence>
<dbReference type="InterPro" id="IPR051368">
    <property type="entry name" value="SerProtInhib-TIL_Domain"/>
</dbReference>
<sequence>MPISSLLRTPKYKYTYLSLLNSVLMAYNQMEKIWTSGHSIIVRLRGLVKMKILFLVTFVMAVLVIYSEQSEPICTCTCRDPNEVYSECGSACPPICNVPPMPCIQICVKGCFCAAGYVRESNASNSKCIPKSQCRYS</sequence>
<reference evidence="6" key="1">
    <citation type="submission" date="2025-08" db="UniProtKB">
        <authorList>
            <consortium name="RefSeq"/>
        </authorList>
    </citation>
    <scope>IDENTIFICATION</scope>
</reference>
<keyword evidence="2" id="KW-0646">Protease inhibitor</keyword>
<dbReference type="RefSeq" id="XP_015596136.2">
    <property type="nucleotide sequence ID" value="XM_015740650.2"/>
</dbReference>
<protein>
    <submittedName>
        <fullName evidence="6">Cysteine-rich venom protein 1</fullName>
    </submittedName>
</protein>
<dbReference type="SUPFAM" id="SSF57567">
    <property type="entry name" value="Serine protease inhibitors"/>
    <property type="match status" value="1"/>
</dbReference>
<gene>
    <name evidence="6" type="primary">LOC107268165</name>
</gene>
<dbReference type="CDD" id="cd19941">
    <property type="entry name" value="TIL"/>
    <property type="match status" value="1"/>
</dbReference>
<evidence type="ECO:0000313" key="6">
    <source>
        <dbReference type="RefSeq" id="XP_015596136.2"/>
    </source>
</evidence>
<dbReference type="InterPro" id="IPR002919">
    <property type="entry name" value="TIL_dom"/>
</dbReference>
<dbReference type="InterPro" id="IPR036084">
    <property type="entry name" value="Ser_inhib-like_sf"/>
</dbReference>
<keyword evidence="3" id="KW-1015">Disulfide bond</keyword>